<evidence type="ECO:0000256" key="6">
    <source>
        <dbReference type="ARBA" id="ARBA00022989"/>
    </source>
</evidence>
<evidence type="ECO:0000313" key="13">
    <source>
        <dbReference type="Proteomes" id="UP000290289"/>
    </source>
</evidence>
<proteinExistence type="inferred from homology"/>
<reference evidence="12 13" key="1">
    <citation type="submission" date="2018-10" db="EMBL/GenBank/DDBJ databases">
        <title>A high-quality apple genome assembly.</title>
        <authorList>
            <person name="Hu J."/>
        </authorList>
    </citation>
    <scope>NUCLEOTIDE SEQUENCE [LARGE SCALE GENOMIC DNA]</scope>
    <source>
        <strain evidence="13">cv. HFTH1</strain>
        <tissue evidence="12">Young leaf</tissue>
    </source>
</reference>
<dbReference type="GO" id="GO:0020037">
    <property type="term" value="F:heme binding"/>
    <property type="evidence" value="ECO:0007669"/>
    <property type="project" value="InterPro"/>
</dbReference>
<keyword evidence="8" id="KW-0408">Iron</keyword>
<evidence type="ECO:0000256" key="11">
    <source>
        <dbReference type="SAM" id="Phobius"/>
    </source>
</evidence>
<feature type="transmembrane region" description="Helical" evidence="11">
    <location>
        <begin position="6"/>
        <end position="28"/>
    </location>
</feature>
<evidence type="ECO:0000256" key="7">
    <source>
        <dbReference type="ARBA" id="ARBA00023002"/>
    </source>
</evidence>
<sequence length="191" mass="22312">MMSALGGQLVILPSFLCVFLVLLLIKIFHKLWWTPTRLQKLMALQGITGPPYRLIHGNTKEITDMIKEAMSRPKNLSHDVFSVVQPHIHSWTQIYAMVASTETMLEKWKSYEGKEIEVFQEFRLFSSEVISRTAFGSNYIEGKNIFETLAKLGVLVFKNSLTIRVPVFRIFWIIRAKFFFLFGVRRNMYRN</sequence>
<evidence type="ECO:0000256" key="5">
    <source>
        <dbReference type="ARBA" id="ARBA00022723"/>
    </source>
</evidence>
<comment type="caution">
    <text evidence="12">The sequence shown here is derived from an EMBL/GenBank/DDBJ whole genome shotgun (WGS) entry which is preliminary data.</text>
</comment>
<evidence type="ECO:0008006" key="14">
    <source>
        <dbReference type="Google" id="ProtNLM"/>
    </source>
</evidence>
<keyword evidence="3" id="KW-0349">Heme</keyword>
<dbReference type="GO" id="GO:0004497">
    <property type="term" value="F:monooxygenase activity"/>
    <property type="evidence" value="ECO:0007669"/>
    <property type="project" value="UniProtKB-KW"/>
</dbReference>
<evidence type="ECO:0000256" key="3">
    <source>
        <dbReference type="ARBA" id="ARBA00022617"/>
    </source>
</evidence>
<dbReference type="GO" id="GO:0016705">
    <property type="term" value="F:oxidoreductase activity, acting on paired donors, with incorporation or reduction of molecular oxygen"/>
    <property type="evidence" value="ECO:0007669"/>
    <property type="project" value="InterPro"/>
</dbReference>
<name>A0A498I7L6_MALDO</name>
<evidence type="ECO:0000256" key="10">
    <source>
        <dbReference type="ARBA" id="ARBA00023136"/>
    </source>
</evidence>
<keyword evidence="9" id="KW-0503">Monooxygenase</keyword>
<keyword evidence="5" id="KW-0479">Metal-binding</keyword>
<keyword evidence="7" id="KW-0560">Oxidoreductase</keyword>
<dbReference type="GO" id="GO:0005506">
    <property type="term" value="F:iron ion binding"/>
    <property type="evidence" value="ECO:0007669"/>
    <property type="project" value="InterPro"/>
</dbReference>
<dbReference type="InterPro" id="IPR050665">
    <property type="entry name" value="Cytochrome_P450_Monooxygen"/>
</dbReference>
<dbReference type="AlphaFoldDB" id="A0A498I7L6"/>
<dbReference type="EMBL" id="RDQH01000339">
    <property type="protein sequence ID" value="RXH79436.1"/>
    <property type="molecule type" value="Genomic_DNA"/>
</dbReference>
<keyword evidence="10 11" id="KW-0472">Membrane</keyword>
<dbReference type="GO" id="GO:0016020">
    <property type="term" value="C:membrane"/>
    <property type="evidence" value="ECO:0007669"/>
    <property type="project" value="UniProtKB-SubCell"/>
</dbReference>
<dbReference type="Proteomes" id="UP000290289">
    <property type="component" value="Chromosome 13"/>
</dbReference>
<dbReference type="SUPFAM" id="SSF48264">
    <property type="entry name" value="Cytochrome P450"/>
    <property type="match status" value="1"/>
</dbReference>
<dbReference type="InterPro" id="IPR036396">
    <property type="entry name" value="Cyt_P450_sf"/>
</dbReference>
<comment type="subcellular location">
    <subcellularLocation>
        <location evidence="1">Membrane</location>
        <topology evidence="1">Single-pass membrane protein</topology>
    </subcellularLocation>
</comment>
<evidence type="ECO:0000256" key="2">
    <source>
        <dbReference type="ARBA" id="ARBA00010617"/>
    </source>
</evidence>
<comment type="similarity">
    <text evidence="2">Belongs to the cytochrome P450 family.</text>
</comment>
<evidence type="ECO:0000256" key="1">
    <source>
        <dbReference type="ARBA" id="ARBA00004167"/>
    </source>
</evidence>
<dbReference type="Gene3D" id="1.20.120.990">
    <property type="entry name" value="Glycosyltransferase family 88, C-terminal domain"/>
    <property type="match status" value="1"/>
</dbReference>
<evidence type="ECO:0000313" key="12">
    <source>
        <dbReference type="EMBL" id="RXH79436.1"/>
    </source>
</evidence>
<keyword evidence="6 11" id="KW-1133">Transmembrane helix</keyword>
<keyword evidence="4 11" id="KW-0812">Transmembrane</keyword>
<keyword evidence="13" id="KW-1185">Reference proteome</keyword>
<dbReference type="PANTHER" id="PTHR24282">
    <property type="entry name" value="CYTOCHROME P450 FAMILY MEMBER"/>
    <property type="match status" value="1"/>
</dbReference>
<accession>A0A498I7L6</accession>
<gene>
    <name evidence="12" type="ORF">DVH24_040583</name>
</gene>
<protein>
    <recommendedName>
        <fullName evidence="14">Cytochrome P450</fullName>
    </recommendedName>
</protein>
<evidence type="ECO:0000256" key="4">
    <source>
        <dbReference type="ARBA" id="ARBA00022692"/>
    </source>
</evidence>
<evidence type="ECO:0000256" key="8">
    <source>
        <dbReference type="ARBA" id="ARBA00023004"/>
    </source>
</evidence>
<organism evidence="12 13">
    <name type="scientific">Malus domestica</name>
    <name type="common">Apple</name>
    <name type="synonym">Pyrus malus</name>
    <dbReference type="NCBI Taxonomy" id="3750"/>
    <lineage>
        <taxon>Eukaryota</taxon>
        <taxon>Viridiplantae</taxon>
        <taxon>Streptophyta</taxon>
        <taxon>Embryophyta</taxon>
        <taxon>Tracheophyta</taxon>
        <taxon>Spermatophyta</taxon>
        <taxon>Magnoliopsida</taxon>
        <taxon>eudicotyledons</taxon>
        <taxon>Gunneridae</taxon>
        <taxon>Pentapetalae</taxon>
        <taxon>rosids</taxon>
        <taxon>fabids</taxon>
        <taxon>Rosales</taxon>
        <taxon>Rosaceae</taxon>
        <taxon>Amygdaloideae</taxon>
        <taxon>Maleae</taxon>
        <taxon>Malus</taxon>
    </lineage>
</organism>
<evidence type="ECO:0000256" key="9">
    <source>
        <dbReference type="ARBA" id="ARBA00023033"/>
    </source>
</evidence>
<dbReference type="PANTHER" id="PTHR24282:SF20">
    <property type="entry name" value="CYTOCHROME P450 CYP749A22-LIKE"/>
    <property type="match status" value="1"/>
</dbReference>